<proteinExistence type="predicted"/>
<evidence type="ECO:0000313" key="2">
    <source>
        <dbReference type="EMBL" id="AWV89804.1"/>
    </source>
</evidence>
<accession>A0A2Z4FM99</accession>
<dbReference type="Proteomes" id="UP000249799">
    <property type="component" value="Chromosome"/>
</dbReference>
<reference evidence="2 3" key="1">
    <citation type="submission" date="2018-06" db="EMBL/GenBank/DDBJ databases">
        <title>Lujinxingia sediminis gen. nov. sp. nov., a new facultative anaerobic member of the class Deltaproteobacteria, and proposal of Lujinxingaceae fam. nov.</title>
        <authorList>
            <person name="Guo L.-Y."/>
            <person name="Li C.-M."/>
            <person name="Wang S."/>
            <person name="Du Z.-J."/>
        </authorList>
    </citation>
    <scope>NUCLEOTIDE SEQUENCE [LARGE SCALE GENOMIC DNA]</scope>
    <source>
        <strain evidence="2 3">FA350</strain>
    </source>
</reference>
<sequence>MGAVFGACDEHKTPPASGEAQREPQAQADAQAQRSRALKTLTDEDATDDARLASIHSARDLQITEATPELRKLLAHENPDIVVAAAAALDGLNAKDADLALMEAAGHLGRAREFEHLRQLLYIIGSVGGPRARTYLETVAEGHELSAIQNTARQILKEM</sequence>
<dbReference type="Gene3D" id="1.25.10.10">
    <property type="entry name" value="Leucine-rich Repeat Variant"/>
    <property type="match status" value="1"/>
</dbReference>
<name>A0A2Z4FM99_9DELT</name>
<feature type="region of interest" description="Disordered" evidence="1">
    <location>
        <begin position="1"/>
        <end position="35"/>
    </location>
</feature>
<gene>
    <name evidence="2" type="ORF">DN745_10825</name>
</gene>
<evidence type="ECO:0008006" key="4">
    <source>
        <dbReference type="Google" id="ProtNLM"/>
    </source>
</evidence>
<feature type="compositionally biased region" description="Low complexity" evidence="1">
    <location>
        <begin position="23"/>
        <end position="35"/>
    </location>
</feature>
<dbReference type="OrthoDB" id="5492062at2"/>
<evidence type="ECO:0000256" key="1">
    <source>
        <dbReference type="SAM" id="MobiDB-lite"/>
    </source>
</evidence>
<evidence type="ECO:0000313" key="3">
    <source>
        <dbReference type="Proteomes" id="UP000249799"/>
    </source>
</evidence>
<organism evidence="2 3">
    <name type="scientific">Bradymonas sediminis</name>
    <dbReference type="NCBI Taxonomy" id="1548548"/>
    <lineage>
        <taxon>Bacteria</taxon>
        <taxon>Deltaproteobacteria</taxon>
        <taxon>Bradymonadales</taxon>
        <taxon>Bradymonadaceae</taxon>
        <taxon>Bradymonas</taxon>
    </lineage>
</organism>
<dbReference type="InterPro" id="IPR011989">
    <property type="entry name" value="ARM-like"/>
</dbReference>
<dbReference type="SUPFAM" id="SSF48371">
    <property type="entry name" value="ARM repeat"/>
    <property type="match status" value="1"/>
</dbReference>
<keyword evidence="3" id="KW-1185">Reference proteome</keyword>
<dbReference type="EMBL" id="CP030032">
    <property type="protein sequence ID" value="AWV89804.1"/>
    <property type="molecule type" value="Genomic_DNA"/>
</dbReference>
<protein>
    <recommendedName>
        <fullName evidence="4">HEAT repeat domain-containing protein</fullName>
    </recommendedName>
</protein>
<dbReference type="KEGG" id="bsed:DN745_10825"/>
<dbReference type="AlphaFoldDB" id="A0A2Z4FM99"/>
<dbReference type="InterPro" id="IPR016024">
    <property type="entry name" value="ARM-type_fold"/>
</dbReference>